<dbReference type="PROSITE" id="PS50851">
    <property type="entry name" value="CHEW"/>
    <property type="match status" value="1"/>
</dbReference>
<dbReference type="InterPro" id="IPR036061">
    <property type="entry name" value="CheW-like_dom_sf"/>
</dbReference>
<dbReference type="GO" id="GO:0006935">
    <property type="term" value="P:chemotaxis"/>
    <property type="evidence" value="ECO:0007669"/>
    <property type="project" value="InterPro"/>
</dbReference>
<organism evidence="2 3">
    <name type="scientific">Pseudolysobacter antarcticus</name>
    <dbReference type="NCBI Taxonomy" id="2511995"/>
    <lineage>
        <taxon>Bacteria</taxon>
        <taxon>Pseudomonadati</taxon>
        <taxon>Pseudomonadota</taxon>
        <taxon>Gammaproteobacteria</taxon>
        <taxon>Lysobacterales</taxon>
        <taxon>Rhodanobacteraceae</taxon>
        <taxon>Pseudolysobacter</taxon>
    </lineage>
</organism>
<dbReference type="AlphaFoldDB" id="A0A411HMN4"/>
<dbReference type="OrthoDB" id="5765252at2"/>
<dbReference type="InterPro" id="IPR002545">
    <property type="entry name" value="CheW-lke_dom"/>
</dbReference>
<dbReference type="EMBL" id="CP035704">
    <property type="protein sequence ID" value="QBB71730.1"/>
    <property type="molecule type" value="Genomic_DNA"/>
</dbReference>
<evidence type="ECO:0000259" key="1">
    <source>
        <dbReference type="PROSITE" id="PS50851"/>
    </source>
</evidence>
<evidence type="ECO:0000313" key="3">
    <source>
        <dbReference type="Proteomes" id="UP000291562"/>
    </source>
</evidence>
<sequence>MSENQTREIRGVLIPVSNGRVLLPNATVAEVITYSPPEAIADAPKWLLGRLSWRGWRLPLFSFAQLAGVASEENLSNARVVVLKALSNNPKLPFIAMLAQGFPRLTTITPELLVSVEQDDAEPAPGVQAQVIMRDERAVIPNLLQIEAEIDAVVNAAA</sequence>
<dbReference type="SMART" id="SM00260">
    <property type="entry name" value="CheW"/>
    <property type="match status" value="1"/>
</dbReference>
<dbReference type="RefSeq" id="WP_129835018.1">
    <property type="nucleotide sequence ID" value="NZ_CP035704.1"/>
</dbReference>
<reference evidence="2 3" key="1">
    <citation type="submission" date="2019-01" db="EMBL/GenBank/DDBJ databases">
        <title>Pseudolysobacter antarctica gen. nov., sp. nov., isolated from Fildes Peninsula, Antarctica.</title>
        <authorList>
            <person name="Wei Z."/>
            <person name="Peng F."/>
        </authorList>
    </citation>
    <scope>NUCLEOTIDE SEQUENCE [LARGE SCALE GENOMIC DNA]</scope>
    <source>
        <strain evidence="2 3">AQ6-296</strain>
    </source>
</reference>
<dbReference type="GO" id="GO:0007165">
    <property type="term" value="P:signal transduction"/>
    <property type="evidence" value="ECO:0007669"/>
    <property type="project" value="InterPro"/>
</dbReference>
<accession>A0A411HMN4</accession>
<dbReference type="SUPFAM" id="SSF50341">
    <property type="entry name" value="CheW-like"/>
    <property type="match status" value="1"/>
</dbReference>
<proteinExistence type="predicted"/>
<protein>
    <submittedName>
        <fullName evidence="2">Chemotaxis protein CheW</fullName>
    </submittedName>
</protein>
<keyword evidence="3" id="KW-1185">Reference proteome</keyword>
<dbReference type="KEGG" id="xbc:ELE36_15970"/>
<dbReference type="Gene3D" id="2.40.50.180">
    <property type="entry name" value="CheA-289, Domain 4"/>
    <property type="match status" value="1"/>
</dbReference>
<gene>
    <name evidence="2" type="ORF">ELE36_15970</name>
</gene>
<evidence type="ECO:0000313" key="2">
    <source>
        <dbReference type="EMBL" id="QBB71730.1"/>
    </source>
</evidence>
<feature type="domain" description="CheW-like" evidence="1">
    <location>
        <begin position="8"/>
        <end position="155"/>
    </location>
</feature>
<dbReference type="Pfam" id="PF01584">
    <property type="entry name" value="CheW"/>
    <property type="match status" value="1"/>
</dbReference>
<name>A0A411HMN4_9GAMM</name>
<dbReference type="Proteomes" id="UP000291562">
    <property type="component" value="Chromosome"/>
</dbReference>